<dbReference type="Proteomes" id="UP001600943">
    <property type="component" value="Unassembled WGS sequence"/>
</dbReference>
<organism evidence="6 7">
    <name type="scientific">Blautia hominis</name>
    <dbReference type="NCBI Taxonomy" id="2025493"/>
    <lineage>
        <taxon>Bacteria</taxon>
        <taxon>Bacillati</taxon>
        <taxon>Bacillota</taxon>
        <taxon>Clostridia</taxon>
        <taxon>Lachnospirales</taxon>
        <taxon>Lachnospiraceae</taxon>
        <taxon>Blautia</taxon>
    </lineage>
</organism>
<sequence>MHVLKIAVCDDEESSVSLSETYTRQCLEACSAAGEVTCYTRSQNLLCDITEDGFHYDLILLDIEMPETDGMELAEKIKPFLPDVKIIFITSHLEYAIDAYELSIFRYVPKNDIEKRLTAAITDAVRLLLIEEGEFYTIKNGSSMEKIPYHEIYYIMKDGKNSVFHTSRGISKVRKSLQQVYDELAAEEFIFTDRGCIANMVHIMQFKKQSLVLKNQEELPVSRSHVQEVREQITAYWGAHI</sequence>
<dbReference type="InterPro" id="IPR046947">
    <property type="entry name" value="LytR-like"/>
</dbReference>
<dbReference type="PROSITE" id="PS50930">
    <property type="entry name" value="HTH_LYTTR"/>
    <property type="match status" value="1"/>
</dbReference>
<dbReference type="SMART" id="SM00448">
    <property type="entry name" value="REC"/>
    <property type="match status" value="1"/>
</dbReference>
<proteinExistence type="predicted"/>
<dbReference type="Gene3D" id="2.40.50.1020">
    <property type="entry name" value="LytTr DNA-binding domain"/>
    <property type="match status" value="1"/>
</dbReference>
<dbReference type="GO" id="GO:0003677">
    <property type="term" value="F:DNA binding"/>
    <property type="evidence" value="ECO:0007669"/>
    <property type="project" value="UniProtKB-KW"/>
</dbReference>
<accession>A0ABQ0BDZ7</accession>
<dbReference type="InterPro" id="IPR001789">
    <property type="entry name" value="Sig_transdc_resp-reg_receiver"/>
</dbReference>
<evidence type="ECO:0000313" key="7">
    <source>
        <dbReference type="Proteomes" id="UP001600943"/>
    </source>
</evidence>
<dbReference type="PROSITE" id="PS50110">
    <property type="entry name" value="RESPONSE_REGULATORY"/>
    <property type="match status" value="1"/>
</dbReference>
<comment type="caution">
    <text evidence="6">The sequence shown here is derived from an EMBL/GenBank/DDBJ whole genome shotgun (WGS) entry which is preliminary data.</text>
</comment>
<dbReference type="InterPro" id="IPR007492">
    <property type="entry name" value="LytTR_DNA-bd_dom"/>
</dbReference>
<keyword evidence="7" id="KW-1185">Reference proteome</keyword>
<dbReference type="Gene3D" id="3.40.50.2300">
    <property type="match status" value="1"/>
</dbReference>
<dbReference type="PANTHER" id="PTHR37299:SF1">
    <property type="entry name" value="STAGE 0 SPORULATION PROTEIN A HOMOLOG"/>
    <property type="match status" value="1"/>
</dbReference>
<feature type="domain" description="Response regulatory" evidence="4">
    <location>
        <begin position="5"/>
        <end position="125"/>
    </location>
</feature>
<dbReference type="SMART" id="SM00850">
    <property type="entry name" value="LytTR"/>
    <property type="match status" value="1"/>
</dbReference>
<protein>
    <recommendedName>
        <fullName evidence="1">Stage 0 sporulation protein A homolog</fullName>
    </recommendedName>
</protein>
<gene>
    <name evidence="6" type="ORF">K040078D81_38070</name>
</gene>
<evidence type="ECO:0000256" key="3">
    <source>
        <dbReference type="PROSITE-ProRule" id="PRU00169"/>
    </source>
</evidence>
<name>A0ABQ0BDZ7_9FIRM</name>
<dbReference type="Pfam" id="PF00072">
    <property type="entry name" value="Response_reg"/>
    <property type="match status" value="1"/>
</dbReference>
<dbReference type="Pfam" id="PF04397">
    <property type="entry name" value="LytTR"/>
    <property type="match status" value="1"/>
</dbReference>
<dbReference type="EMBL" id="BAABYW010000001">
    <property type="protein sequence ID" value="GAA6409690.1"/>
    <property type="molecule type" value="Genomic_DNA"/>
</dbReference>
<evidence type="ECO:0000256" key="2">
    <source>
        <dbReference type="ARBA" id="ARBA00024867"/>
    </source>
</evidence>
<dbReference type="RefSeq" id="WP_330397269.1">
    <property type="nucleotide sequence ID" value="NZ_BAABYW010000001.1"/>
</dbReference>
<evidence type="ECO:0000256" key="1">
    <source>
        <dbReference type="ARBA" id="ARBA00018672"/>
    </source>
</evidence>
<evidence type="ECO:0000259" key="5">
    <source>
        <dbReference type="PROSITE" id="PS50930"/>
    </source>
</evidence>
<reference evidence="6 7" key="1">
    <citation type="submission" date="2024-04" db="EMBL/GenBank/DDBJ databases">
        <title>Defined microbial consortia suppress multidrug-resistant proinflammatory Enterobacteriaceae via ecological control.</title>
        <authorList>
            <person name="Furuichi M."/>
            <person name="Kawaguchi T."/>
            <person name="Pust M."/>
            <person name="Yasuma K."/>
            <person name="Plichta D."/>
            <person name="Hasegawa N."/>
            <person name="Ohya T."/>
            <person name="Bhattarai S."/>
            <person name="Sasajima S."/>
            <person name="Aoto Y."/>
            <person name="Tuganbaev T."/>
            <person name="Yaginuma M."/>
            <person name="Ueda M."/>
            <person name="Okahashi N."/>
            <person name="Amafuji K."/>
            <person name="Kiridooshi Y."/>
            <person name="Sugita K."/>
            <person name="Strazar M."/>
            <person name="Skelly A."/>
            <person name="Suda W."/>
            <person name="Hattori M."/>
            <person name="Nakamoto N."/>
            <person name="Caballero S."/>
            <person name="Norman J."/>
            <person name="Olle B."/>
            <person name="Tanoue T."/>
            <person name="Arita M."/>
            <person name="Bucci V."/>
            <person name="Atarashi K."/>
            <person name="Xavier R."/>
            <person name="Honda K."/>
        </authorList>
    </citation>
    <scope>NUCLEOTIDE SEQUENCE [LARGE SCALE GENOMIC DNA]</scope>
    <source>
        <strain evidence="7">k04-0078-D8-1</strain>
    </source>
</reference>
<keyword evidence="6" id="KW-0238">DNA-binding</keyword>
<keyword evidence="3" id="KW-0597">Phosphoprotein</keyword>
<evidence type="ECO:0000259" key="4">
    <source>
        <dbReference type="PROSITE" id="PS50110"/>
    </source>
</evidence>
<dbReference type="PANTHER" id="PTHR37299">
    <property type="entry name" value="TRANSCRIPTIONAL REGULATOR-RELATED"/>
    <property type="match status" value="1"/>
</dbReference>
<dbReference type="SUPFAM" id="SSF52172">
    <property type="entry name" value="CheY-like"/>
    <property type="match status" value="1"/>
</dbReference>
<evidence type="ECO:0000313" key="6">
    <source>
        <dbReference type="EMBL" id="GAA6409690.1"/>
    </source>
</evidence>
<feature type="domain" description="HTH LytTR-type" evidence="5">
    <location>
        <begin position="136"/>
        <end position="235"/>
    </location>
</feature>
<feature type="modified residue" description="4-aspartylphosphate" evidence="3">
    <location>
        <position position="62"/>
    </location>
</feature>
<dbReference type="InterPro" id="IPR011006">
    <property type="entry name" value="CheY-like_superfamily"/>
</dbReference>
<comment type="function">
    <text evidence="2">May play the central regulatory role in sporulation. It may be an element of the effector pathway responsible for the activation of sporulation genes in response to nutritional stress. Spo0A may act in concert with spo0H (a sigma factor) to control the expression of some genes that are critical to the sporulation process.</text>
</comment>